<feature type="region of interest" description="Disordered" evidence="1">
    <location>
        <begin position="726"/>
        <end position="757"/>
    </location>
</feature>
<proteinExistence type="predicted"/>
<gene>
    <name evidence="3" type="ORF">BCR34DRAFT_483216</name>
</gene>
<evidence type="ECO:0000313" key="4">
    <source>
        <dbReference type="Proteomes" id="UP000193144"/>
    </source>
</evidence>
<dbReference type="Pfam" id="PF12770">
    <property type="entry name" value="CHAT"/>
    <property type="match status" value="1"/>
</dbReference>
<evidence type="ECO:0000259" key="2">
    <source>
        <dbReference type="Pfam" id="PF12770"/>
    </source>
</evidence>
<evidence type="ECO:0000313" key="3">
    <source>
        <dbReference type="EMBL" id="ORY12054.1"/>
    </source>
</evidence>
<feature type="compositionally biased region" description="Basic and acidic residues" evidence="1">
    <location>
        <begin position="727"/>
        <end position="738"/>
    </location>
</feature>
<keyword evidence="4" id="KW-1185">Reference proteome</keyword>
<dbReference type="AlphaFoldDB" id="A0A1Y1ZPC1"/>
<feature type="domain" description="CHAT" evidence="2">
    <location>
        <begin position="453"/>
        <end position="726"/>
    </location>
</feature>
<comment type="caution">
    <text evidence="3">The sequence shown here is derived from an EMBL/GenBank/DDBJ whole genome shotgun (WGS) entry which is preliminary data.</text>
</comment>
<dbReference type="OrthoDB" id="9991317at2759"/>
<dbReference type="Proteomes" id="UP000193144">
    <property type="component" value="Unassembled WGS sequence"/>
</dbReference>
<protein>
    <submittedName>
        <fullName evidence="3">CHAT domain-domain-containing protein</fullName>
    </submittedName>
</protein>
<accession>A0A1Y1ZPC1</accession>
<name>A0A1Y1ZPC1_9PLEO</name>
<sequence length="769" mass="86723">MKADELSSLFVRRYEETSVIEDLDLAIDINERILALLERDDSRRMGLESNLASKLGRRFEKSHQREDISRAIQLLSKVLAKPNPKSPSWAPRVSNLSELFRQRFLETGDMDDFNHAFELAEDACKSTPTLTPVPAHYPVLNTFAIRLCERYERTGSGKDLDLSISILDKLVSAVREHRFRSNWLRNLNVCLRKRYDITLSKTDITRGVKVCNMALTELSAGHVDKALALSGLGLWVQAGRMCFDLCAANKDWSHAFTVAKQAIQLLPKLTSRSLELADKQQLLGNKHVAWFASDAAAVALQASQDPYTALELLEIGRGVLASSIEELRTDVHELRDRHPDLAQNFTRLQEQLSRSRDFEIRQYDTSKQLDNLLEEIRAKAGFERFLLAPSPSEMRQAAKDGPIVTINVSEHRCDAFLIRKYGDVEVVPLPDLNYRDTEEYSRSETILTQASTLVWLWKTIARPVLDALGYTRTIEAAGSQPRVWWVATGLLSKFPIHAAGLHLSRPFHSVIDRALSSYTSSIKALLEARQRKVQPRIRPIAVLIAMKDTPGSSWGPLDFATDEINMVRKLCPGLCLQVVEPLRHKPEVLIHLGDPAMNIFHFAGHGFTDSKNPSNSKLILDDWEADGLTVGSLLDLNIRKHSPFLAYLSACGTGQVKDAKFLDESIHIISACQLAGFRHVVGTLWEVNDKVCLEMARTFYNTIRDAGMTDESVCVGLHQAMHKQRKSWLDRVSRDRNARSKRKGSDQGSSEDEEKETSPLWIPYVHFGI</sequence>
<dbReference type="EMBL" id="MCFA01000055">
    <property type="protein sequence ID" value="ORY12054.1"/>
    <property type="molecule type" value="Genomic_DNA"/>
</dbReference>
<dbReference type="InterPro" id="IPR024983">
    <property type="entry name" value="CHAT_dom"/>
</dbReference>
<dbReference type="STRING" id="1231657.A0A1Y1ZPC1"/>
<evidence type="ECO:0000256" key="1">
    <source>
        <dbReference type="SAM" id="MobiDB-lite"/>
    </source>
</evidence>
<organism evidence="3 4">
    <name type="scientific">Clohesyomyces aquaticus</name>
    <dbReference type="NCBI Taxonomy" id="1231657"/>
    <lineage>
        <taxon>Eukaryota</taxon>
        <taxon>Fungi</taxon>
        <taxon>Dikarya</taxon>
        <taxon>Ascomycota</taxon>
        <taxon>Pezizomycotina</taxon>
        <taxon>Dothideomycetes</taxon>
        <taxon>Pleosporomycetidae</taxon>
        <taxon>Pleosporales</taxon>
        <taxon>Lindgomycetaceae</taxon>
        <taxon>Clohesyomyces</taxon>
    </lineage>
</organism>
<reference evidence="3 4" key="1">
    <citation type="submission" date="2016-07" db="EMBL/GenBank/DDBJ databases">
        <title>Pervasive Adenine N6-methylation of Active Genes in Fungi.</title>
        <authorList>
            <consortium name="DOE Joint Genome Institute"/>
            <person name="Mondo S.J."/>
            <person name="Dannebaum R.O."/>
            <person name="Kuo R.C."/>
            <person name="Labutti K."/>
            <person name="Haridas S."/>
            <person name="Kuo A."/>
            <person name="Salamov A."/>
            <person name="Ahrendt S.R."/>
            <person name="Lipzen A."/>
            <person name="Sullivan W."/>
            <person name="Andreopoulos W.B."/>
            <person name="Clum A."/>
            <person name="Lindquist E."/>
            <person name="Daum C."/>
            <person name="Ramamoorthy G.K."/>
            <person name="Gryganskyi A."/>
            <person name="Culley D."/>
            <person name="Magnuson J.K."/>
            <person name="James T.Y."/>
            <person name="O'Malley M.A."/>
            <person name="Stajich J.E."/>
            <person name="Spatafora J.W."/>
            <person name="Visel A."/>
            <person name="Grigoriev I.V."/>
        </authorList>
    </citation>
    <scope>NUCLEOTIDE SEQUENCE [LARGE SCALE GENOMIC DNA]</scope>
    <source>
        <strain evidence="3 4">CBS 115471</strain>
    </source>
</reference>